<evidence type="ECO:0000256" key="4">
    <source>
        <dbReference type="ARBA" id="ARBA00023163"/>
    </source>
</evidence>
<feature type="compositionally biased region" description="Polar residues" evidence="6">
    <location>
        <begin position="315"/>
        <end position="331"/>
    </location>
</feature>
<dbReference type="Proteomes" id="UP000007129">
    <property type="component" value="Unassembled WGS sequence"/>
</dbReference>
<dbReference type="GO" id="GO:0005634">
    <property type="term" value="C:nucleus"/>
    <property type="evidence" value="ECO:0007669"/>
    <property type="project" value="UniProtKB-SubCell"/>
</dbReference>
<dbReference type="EMBL" id="AHHD01000167">
    <property type="protein sequence ID" value="EKG19057.1"/>
    <property type="molecule type" value="Genomic_DNA"/>
</dbReference>
<evidence type="ECO:0000256" key="5">
    <source>
        <dbReference type="ARBA" id="ARBA00023242"/>
    </source>
</evidence>
<dbReference type="GO" id="GO:0008270">
    <property type="term" value="F:zinc ion binding"/>
    <property type="evidence" value="ECO:0007669"/>
    <property type="project" value="InterPro"/>
</dbReference>
<dbReference type="PROSITE" id="PS50048">
    <property type="entry name" value="ZN2_CY6_FUNGAL_2"/>
    <property type="match status" value="1"/>
</dbReference>
<feature type="compositionally biased region" description="Polar residues" evidence="6">
    <location>
        <begin position="367"/>
        <end position="379"/>
    </location>
</feature>
<dbReference type="OrthoDB" id="5426798at2759"/>
<dbReference type="Pfam" id="PF04082">
    <property type="entry name" value="Fungal_trans"/>
    <property type="match status" value="1"/>
</dbReference>
<dbReference type="InterPro" id="IPR050815">
    <property type="entry name" value="TF_fung"/>
</dbReference>
<feature type="compositionally biased region" description="Polar residues" evidence="6">
    <location>
        <begin position="163"/>
        <end position="173"/>
    </location>
</feature>
<dbReference type="InterPro" id="IPR036864">
    <property type="entry name" value="Zn2-C6_fun-type_DNA-bd_sf"/>
</dbReference>
<dbReference type="SMART" id="SM00066">
    <property type="entry name" value="GAL4"/>
    <property type="match status" value="1"/>
</dbReference>
<dbReference type="VEuPathDB" id="FungiDB:MPH_03747"/>
<feature type="region of interest" description="Disordered" evidence="6">
    <location>
        <begin position="108"/>
        <end position="146"/>
    </location>
</feature>
<evidence type="ECO:0000256" key="2">
    <source>
        <dbReference type="ARBA" id="ARBA00022723"/>
    </source>
</evidence>
<dbReference type="CDD" id="cd00067">
    <property type="entry name" value="GAL4"/>
    <property type="match status" value="1"/>
</dbReference>
<name>K2S244_MACPH</name>
<evidence type="ECO:0000256" key="3">
    <source>
        <dbReference type="ARBA" id="ARBA00023015"/>
    </source>
</evidence>
<dbReference type="Gene3D" id="4.10.240.10">
    <property type="entry name" value="Zn(2)-C6 fungal-type DNA-binding domain"/>
    <property type="match status" value="1"/>
</dbReference>
<feature type="domain" description="Zn(2)-C6 fungal-type" evidence="7">
    <location>
        <begin position="252"/>
        <end position="280"/>
    </location>
</feature>
<comment type="caution">
    <text evidence="8">The sequence shown here is derived from an EMBL/GenBank/DDBJ whole genome shotgun (WGS) entry which is preliminary data.</text>
</comment>
<dbReference type="InterPro" id="IPR001138">
    <property type="entry name" value="Zn2Cys6_DnaBD"/>
</dbReference>
<keyword evidence="3" id="KW-0805">Transcription regulation</keyword>
<proteinExistence type="predicted"/>
<dbReference type="eggNOG" id="ENOG502QU1D">
    <property type="taxonomic scope" value="Eukaryota"/>
</dbReference>
<keyword evidence="5" id="KW-0539">Nucleus</keyword>
<evidence type="ECO:0000313" key="9">
    <source>
        <dbReference type="Proteomes" id="UP000007129"/>
    </source>
</evidence>
<dbReference type="GO" id="GO:0000981">
    <property type="term" value="F:DNA-binding transcription factor activity, RNA polymerase II-specific"/>
    <property type="evidence" value="ECO:0007669"/>
    <property type="project" value="InterPro"/>
</dbReference>
<feature type="compositionally biased region" description="Low complexity" evidence="6">
    <location>
        <begin position="44"/>
        <end position="57"/>
    </location>
</feature>
<dbReference type="STRING" id="1126212.K2S244"/>
<evidence type="ECO:0000256" key="6">
    <source>
        <dbReference type="SAM" id="MobiDB-lite"/>
    </source>
</evidence>
<dbReference type="Pfam" id="PF00172">
    <property type="entry name" value="Zn_clus"/>
    <property type="match status" value="1"/>
</dbReference>
<feature type="region of interest" description="Disordered" evidence="6">
    <location>
        <begin position="163"/>
        <end position="203"/>
    </location>
</feature>
<dbReference type="PANTHER" id="PTHR47338">
    <property type="entry name" value="ZN(II)2CYS6 TRANSCRIPTION FACTOR (EUROFUNG)-RELATED"/>
    <property type="match status" value="1"/>
</dbReference>
<dbReference type="AlphaFoldDB" id="K2S244"/>
<dbReference type="GO" id="GO:0003677">
    <property type="term" value="F:DNA binding"/>
    <property type="evidence" value="ECO:0007669"/>
    <property type="project" value="InterPro"/>
</dbReference>
<feature type="region of interest" description="Disordered" evidence="6">
    <location>
        <begin position="1"/>
        <end position="89"/>
    </location>
</feature>
<dbReference type="InParanoid" id="K2S244"/>
<sequence>MEPSAQPVRAPHLLPALSSRSPDSYASYRTPPSAAPSDRYCATASPSHRPSAPASVSDSVQLPSLRTLIHPTLLNPPAPSASPAPVTRLPSLSGFDQALSADRSVNGHGYAAREESHASTSVAQSVSSGPQTYPAYTSAPGLAGGRVHATASEPTYQSIRHESISSGAGSENPSPREESVESSAMRKRRIGDPSRGPVRTARCVGQQEVPGEGLCYVYEDGSYCRTIIDGEPVNPSWGVTKAGKPRKRLAQACLTCREKKIKCEPGVPKCAQCARARRACRGGLAGQTSNNDGMRADMTETLITSAKKHPEDSFSAHTSPSQHQRTISPPSQGFAKPQHIFSEIGKPGDSDASRKRRYRSSSDEGETLNSSLNRRMPTNSIEGSAMNALVRPTLELDPFEEDPSLTKRLLDLFFTYVNSSTYAVFPREPFMRWVTNRQPKTTDEKLVIYSLLVMGNVFSTDPQWRRVEKDLLEICNAGLQKRIGKFTLHMCLSRLYVGLAHFARGRHEEAWDWCGAFLRALSALKLNLEEGVACDDAEGLFGFDRRMGEECRLRTFWAGFLMDRYNGFSGGTLFTIGVDDVCVRLPCAKAAYDSGRPLETPIFDAGHIEDRSLLRNISPMGYHSLVSAVWGDVWTFTTRATRRPTSMRLNEYIAFYDQTNDRLDEWLSCLPAELQSNEENFYAAVNAGYAGTFVGMHALHQATIMRLNRYARHSSLPAHILARNENRAMASARNLLCNIIAPVTKAARSHRLGPNHPFAFATPFPGYAVLIATDILSAGGLASDLPVTVKAITHGLQCVDEIASFWSSARAQQKAVESRLRLLAQMAMGEGSRLKKFEGNEVWRLEKPLESNFASRDDAVYGVDDGAFFSALLRHEPTKRKEAGMSMVTS</sequence>
<gene>
    <name evidence="8" type="ORF">MPH_03747</name>
</gene>
<comment type="subcellular location">
    <subcellularLocation>
        <location evidence="1">Nucleus</location>
    </subcellularLocation>
</comment>
<dbReference type="PANTHER" id="PTHR47338:SF11">
    <property type="entry name" value="ZN(II)2CYS6 TRANSCRIPTION FACTOR (EUROFUNG)"/>
    <property type="match status" value="1"/>
</dbReference>
<accession>K2S244</accession>
<dbReference type="HOGENOM" id="CLU_008335_0_1_1"/>
<reference evidence="8 9" key="1">
    <citation type="journal article" date="2012" name="BMC Genomics">
        <title>Tools to kill: Genome of one of the most destructive plant pathogenic fungi Macrophomina phaseolina.</title>
        <authorList>
            <person name="Islam M.S."/>
            <person name="Haque M.S."/>
            <person name="Islam M.M."/>
            <person name="Emdad E.M."/>
            <person name="Halim A."/>
            <person name="Hossen Q.M.M."/>
            <person name="Hossain M.Z."/>
            <person name="Ahmed B."/>
            <person name="Rahim S."/>
            <person name="Rahman M.S."/>
            <person name="Alam M.M."/>
            <person name="Hou S."/>
            <person name="Wan X."/>
            <person name="Saito J.A."/>
            <person name="Alam M."/>
        </authorList>
    </citation>
    <scope>NUCLEOTIDE SEQUENCE [LARGE SCALE GENOMIC DNA]</scope>
    <source>
        <strain evidence="8 9">MS6</strain>
    </source>
</reference>
<dbReference type="PROSITE" id="PS00463">
    <property type="entry name" value="ZN2_CY6_FUNGAL_1"/>
    <property type="match status" value="1"/>
</dbReference>
<keyword evidence="2" id="KW-0479">Metal-binding</keyword>
<keyword evidence="4" id="KW-0804">Transcription</keyword>
<dbReference type="CDD" id="cd12148">
    <property type="entry name" value="fungal_TF_MHR"/>
    <property type="match status" value="1"/>
</dbReference>
<feature type="compositionally biased region" description="Polar residues" evidence="6">
    <location>
        <begin position="118"/>
        <end position="135"/>
    </location>
</feature>
<dbReference type="SUPFAM" id="SSF57701">
    <property type="entry name" value="Zn2/Cys6 DNA-binding domain"/>
    <property type="match status" value="1"/>
</dbReference>
<organism evidence="8 9">
    <name type="scientific">Macrophomina phaseolina (strain MS6)</name>
    <name type="common">Charcoal rot fungus</name>
    <dbReference type="NCBI Taxonomy" id="1126212"/>
    <lineage>
        <taxon>Eukaryota</taxon>
        <taxon>Fungi</taxon>
        <taxon>Dikarya</taxon>
        <taxon>Ascomycota</taxon>
        <taxon>Pezizomycotina</taxon>
        <taxon>Dothideomycetes</taxon>
        <taxon>Dothideomycetes incertae sedis</taxon>
        <taxon>Botryosphaeriales</taxon>
        <taxon>Botryosphaeriaceae</taxon>
        <taxon>Macrophomina</taxon>
    </lineage>
</organism>
<feature type="region of interest" description="Disordered" evidence="6">
    <location>
        <begin position="306"/>
        <end position="379"/>
    </location>
</feature>
<protein>
    <recommendedName>
        <fullName evidence="7">Zn(2)-C6 fungal-type domain-containing protein</fullName>
    </recommendedName>
</protein>
<evidence type="ECO:0000256" key="1">
    <source>
        <dbReference type="ARBA" id="ARBA00004123"/>
    </source>
</evidence>
<evidence type="ECO:0000259" key="7">
    <source>
        <dbReference type="PROSITE" id="PS50048"/>
    </source>
</evidence>
<evidence type="ECO:0000313" key="8">
    <source>
        <dbReference type="EMBL" id="EKG19057.1"/>
    </source>
</evidence>
<dbReference type="InterPro" id="IPR007219">
    <property type="entry name" value="XnlR_reg_dom"/>
</dbReference>
<dbReference type="GO" id="GO:0006351">
    <property type="term" value="P:DNA-templated transcription"/>
    <property type="evidence" value="ECO:0007669"/>
    <property type="project" value="InterPro"/>
</dbReference>